<dbReference type="EMBL" id="JARYGZ010000001">
    <property type="protein sequence ID" value="MDH7637845.1"/>
    <property type="molecule type" value="Genomic_DNA"/>
</dbReference>
<sequence>MMRRIVATSLFALLASSAALADHPFILPSNTSLAGDDNVVTFDAAASDHVFFFDHRPVQLASITVTKPDGSTGETYNGMQGRFRSVFDLKLDQQGTWKVASQQSTITGTFKQNGEERRVGPARGGRPAGGGERGAADGPGGGEQPRTGGDAAVANPEGGPRRQPPVAFENVPADATDIHLTERVSKIETFVTQGAPTATVFKPTGKGLELDPITHPNAVVAGETARFRFLIDGKPAAGLKISVIPGGDRYRDDVGEMALTTGADGVVAIRWPAAGMYWLGAEAEDSKPSEKRAENRQMSYAATFEVMTP</sequence>
<reference evidence="3" key="1">
    <citation type="submission" date="2023-04" db="EMBL/GenBank/DDBJ databases">
        <title>Sphingomonas sp. MAHUQ-71 isolated from rice field.</title>
        <authorList>
            <person name="Huq M.A."/>
        </authorList>
    </citation>
    <scope>NUCLEOTIDE SEQUENCE</scope>
    <source>
        <strain evidence="3">MAHUQ-71</strain>
    </source>
</reference>
<name>A0ABT6MXR1_9SPHN</name>
<evidence type="ECO:0000313" key="4">
    <source>
        <dbReference type="Proteomes" id="UP001160625"/>
    </source>
</evidence>
<dbReference type="Proteomes" id="UP001160625">
    <property type="component" value="Unassembled WGS sequence"/>
</dbReference>
<accession>A0ABT6MXR1</accession>
<keyword evidence="4" id="KW-1185">Reference proteome</keyword>
<evidence type="ECO:0000256" key="2">
    <source>
        <dbReference type="SAM" id="SignalP"/>
    </source>
</evidence>
<gene>
    <name evidence="3" type="ORF">QGN17_03785</name>
</gene>
<organism evidence="3 4">
    <name type="scientific">Sphingomonas oryzagri</name>
    <dbReference type="NCBI Taxonomy" id="3042314"/>
    <lineage>
        <taxon>Bacteria</taxon>
        <taxon>Pseudomonadati</taxon>
        <taxon>Pseudomonadota</taxon>
        <taxon>Alphaproteobacteria</taxon>
        <taxon>Sphingomonadales</taxon>
        <taxon>Sphingomonadaceae</taxon>
        <taxon>Sphingomonas</taxon>
    </lineage>
</organism>
<proteinExistence type="predicted"/>
<protein>
    <submittedName>
        <fullName evidence="3">DUF4198 domain-containing protein</fullName>
    </submittedName>
</protein>
<evidence type="ECO:0000313" key="3">
    <source>
        <dbReference type="EMBL" id="MDH7637845.1"/>
    </source>
</evidence>
<dbReference type="RefSeq" id="WP_281043184.1">
    <property type="nucleotide sequence ID" value="NZ_JARYGZ010000001.1"/>
</dbReference>
<feature type="compositionally biased region" description="Gly residues" evidence="1">
    <location>
        <begin position="122"/>
        <end position="143"/>
    </location>
</feature>
<feature type="chain" id="PRO_5045564937" evidence="2">
    <location>
        <begin position="22"/>
        <end position="309"/>
    </location>
</feature>
<feature type="signal peptide" evidence="2">
    <location>
        <begin position="1"/>
        <end position="21"/>
    </location>
</feature>
<keyword evidence="2" id="KW-0732">Signal</keyword>
<feature type="region of interest" description="Disordered" evidence="1">
    <location>
        <begin position="105"/>
        <end position="166"/>
    </location>
</feature>
<dbReference type="Pfam" id="PF10670">
    <property type="entry name" value="DUF4198"/>
    <property type="match status" value="1"/>
</dbReference>
<evidence type="ECO:0000256" key="1">
    <source>
        <dbReference type="SAM" id="MobiDB-lite"/>
    </source>
</evidence>
<dbReference type="InterPro" id="IPR019613">
    <property type="entry name" value="DUF4198"/>
</dbReference>
<comment type="caution">
    <text evidence="3">The sequence shown here is derived from an EMBL/GenBank/DDBJ whole genome shotgun (WGS) entry which is preliminary data.</text>
</comment>